<reference evidence="2 3" key="1">
    <citation type="journal article" date="2023" name="Life. Sci Alliance">
        <title>Evolutionary insights into 3D genome organization and epigenetic landscape of Vigna mungo.</title>
        <authorList>
            <person name="Junaid A."/>
            <person name="Singh B."/>
            <person name="Bhatia S."/>
        </authorList>
    </citation>
    <scope>NUCLEOTIDE SEQUENCE [LARGE SCALE GENOMIC DNA]</scope>
    <source>
        <strain evidence="2">Urdbean</strain>
    </source>
</reference>
<accession>A0AAQ3MM42</accession>
<evidence type="ECO:0000313" key="3">
    <source>
        <dbReference type="Proteomes" id="UP001374535"/>
    </source>
</evidence>
<feature type="non-terminal residue" evidence="2">
    <location>
        <position position="1"/>
    </location>
</feature>
<sequence>LFYFSILYIFLLLSSSLIFQHFLSLLQVPFINTKTSTSSFTFHTTLQQPFLLFFNTNLNYIFLSQNFLFIFLYNYTQPVHLNLYLLLSKHHLAHHRSPTPFIFIFLFQTSQSLYCHFFLSMITFLL</sequence>
<keyword evidence="3" id="KW-1185">Reference proteome</keyword>
<dbReference type="EMBL" id="CP144691">
    <property type="protein sequence ID" value="WVY93894.1"/>
    <property type="molecule type" value="Genomic_DNA"/>
</dbReference>
<feature type="transmembrane region" description="Helical" evidence="1">
    <location>
        <begin position="6"/>
        <end position="30"/>
    </location>
</feature>
<dbReference type="AlphaFoldDB" id="A0AAQ3MM42"/>
<feature type="transmembrane region" description="Helical" evidence="1">
    <location>
        <begin position="101"/>
        <end position="125"/>
    </location>
</feature>
<name>A0AAQ3MM42_VIGMU</name>
<gene>
    <name evidence="2" type="ORF">V8G54_032982</name>
</gene>
<protein>
    <submittedName>
        <fullName evidence="2">Uncharacterized protein</fullName>
    </submittedName>
</protein>
<dbReference type="Proteomes" id="UP001374535">
    <property type="component" value="Chromosome 10"/>
</dbReference>
<feature type="transmembrane region" description="Helical" evidence="1">
    <location>
        <begin position="50"/>
        <end position="73"/>
    </location>
</feature>
<organism evidence="2 3">
    <name type="scientific">Vigna mungo</name>
    <name type="common">Black gram</name>
    <name type="synonym">Phaseolus mungo</name>
    <dbReference type="NCBI Taxonomy" id="3915"/>
    <lineage>
        <taxon>Eukaryota</taxon>
        <taxon>Viridiplantae</taxon>
        <taxon>Streptophyta</taxon>
        <taxon>Embryophyta</taxon>
        <taxon>Tracheophyta</taxon>
        <taxon>Spermatophyta</taxon>
        <taxon>Magnoliopsida</taxon>
        <taxon>eudicotyledons</taxon>
        <taxon>Gunneridae</taxon>
        <taxon>Pentapetalae</taxon>
        <taxon>rosids</taxon>
        <taxon>fabids</taxon>
        <taxon>Fabales</taxon>
        <taxon>Fabaceae</taxon>
        <taxon>Papilionoideae</taxon>
        <taxon>50 kb inversion clade</taxon>
        <taxon>NPAAA clade</taxon>
        <taxon>indigoferoid/millettioid clade</taxon>
        <taxon>Phaseoleae</taxon>
        <taxon>Vigna</taxon>
    </lineage>
</organism>
<keyword evidence="1" id="KW-0472">Membrane</keyword>
<proteinExistence type="predicted"/>
<keyword evidence="1" id="KW-0812">Transmembrane</keyword>
<evidence type="ECO:0000313" key="2">
    <source>
        <dbReference type="EMBL" id="WVY93894.1"/>
    </source>
</evidence>
<evidence type="ECO:0000256" key="1">
    <source>
        <dbReference type="SAM" id="Phobius"/>
    </source>
</evidence>
<keyword evidence="1" id="KW-1133">Transmembrane helix</keyword>